<evidence type="ECO:0000313" key="8">
    <source>
        <dbReference type="EMBL" id="SDM59710.1"/>
    </source>
</evidence>
<comment type="cofactor">
    <cofactor evidence="1">
        <name>Ca(2+)</name>
        <dbReference type="ChEBI" id="CHEBI:29108"/>
    </cofactor>
</comment>
<keyword evidence="9" id="KW-1185">Reference proteome</keyword>
<dbReference type="STRING" id="192904.SAMN04488514_11144"/>
<dbReference type="Proteomes" id="UP000199440">
    <property type="component" value="Unassembled WGS sequence"/>
</dbReference>
<evidence type="ECO:0000256" key="6">
    <source>
        <dbReference type="ARBA" id="ARBA00022837"/>
    </source>
</evidence>
<evidence type="ECO:0000256" key="5">
    <source>
        <dbReference type="ARBA" id="ARBA00022801"/>
    </source>
</evidence>
<evidence type="ECO:0000256" key="4">
    <source>
        <dbReference type="ARBA" id="ARBA00022729"/>
    </source>
</evidence>
<dbReference type="InterPro" id="IPR017850">
    <property type="entry name" value="Alkaline_phosphatase_core_sf"/>
</dbReference>
<dbReference type="Gene3D" id="3.40.720.10">
    <property type="entry name" value="Alkaline Phosphatase, subunit A"/>
    <property type="match status" value="1"/>
</dbReference>
<protein>
    <submittedName>
        <fullName evidence="8">Arylsulfatase A</fullName>
    </submittedName>
</protein>
<evidence type="ECO:0000256" key="1">
    <source>
        <dbReference type="ARBA" id="ARBA00001913"/>
    </source>
</evidence>
<evidence type="ECO:0000313" key="9">
    <source>
        <dbReference type="Proteomes" id="UP000199440"/>
    </source>
</evidence>
<dbReference type="GO" id="GO:0046872">
    <property type="term" value="F:metal ion binding"/>
    <property type="evidence" value="ECO:0007669"/>
    <property type="project" value="UniProtKB-KW"/>
</dbReference>
<name>A0A1G9UIF3_9FLAO</name>
<keyword evidence="3" id="KW-0479">Metal-binding</keyword>
<dbReference type="PANTHER" id="PTHR42693:SF42">
    <property type="entry name" value="ARYLSULFATASE G"/>
    <property type="match status" value="1"/>
</dbReference>
<feature type="domain" description="Sulfatase N-terminal" evidence="7">
    <location>
        <begin position="28"/>
        <end position="389"/>
    </location>
</feature>
<dbReference type="Pfam" id="PF00884">
    <property type="entry name" value="Sulfatase"/>
    <property type="match status" value="1"/>
</dbReference>
<reference evidence="8 9" key="1">
    <citation type="submission" date="2016-10" db="EMBL/GenBank/DDBJ databases">
        <authorList>
            <person name="de Groot N.N."/>
        </authorList>
    </citation>
    <scope>NUCLEOTIDE SEQUENCE [LARGE SCALE GENOMIC DNA]</scope>
    <source>
        <strain evidence="8 9">DSM 19886</strain>
    </source>
</reference>
<organism evidence="8 9">
    <name type="scientific">Kriegella aquimaris</name>
    <dbReference type="NCBI Taxonomy" id="192904"/>
    <lineage>
        <taxon>Bacteria</taxon>
        <taxon>Pseudomonadati</taxon>
        <taxon>Bacteroidota</taxon>
        <taxon>Flavobacteriia</taxon>
        <taxon>Flavobacteriales</taxon>
        <taxon>Flavobacteriaceae</taxon>
        <taxon>Kriegella</taxon>
    </lineage>
</organism>
<keyword evidence="5" id="KW-0378">Hydrolase</keyword>
<dbReference type="GO" id="GO:0004065">
    <property type="term" value="F:arylsulfatase activity"/>
    <property type="evidence" value="ECO:0007669"/>
    <property type="project" value="TreeGrafter"/>
</dbReference>
<dbReference type="InterPro" id="IPR050738">
    <property type="entry name" value="Sulfatase"/>
</dbReference>
<dbReference type="PROSITE" id="PS00523">
    <property type="entry name" value="SULFATASE_1"/>
    <property type="match status" value="1"/>
</dbReference>
<dbReference type="AlphaFoldDB" id="A0A1G9UIF3"/>
<sequence length="512" mass="58031">MKLKSIYFRICLIALVILPIYGTAQKKPNILLFLVDDMGLMDTSVPFLTDKNGNPQKHPLNDWYRTPNMERLAKLGTRFSTFYAQSVCSPSRASLLTGQNAARHRTTQWIKPSENNRGEFGPMDWNWKGLKAADNATLPKVLKADGYRTIFLGKAHFGPLGSEGENPLNLGFDVNVGGGSWGQPGSYLGMDNYKRTKIKPGILDYQVPNLEKYHGTETFLTEALTLEAKEEIKKAIKSKEPFFLEMSHYALHAPFMTDSRFIENYTSMKYGETEQRFSALVEGMDKSLGDLLDVLNEVGIAENTLVLFVGDNGSDAPIGNMYQVGSSAPLRGKKGTHYEGGMRVPFIAAWAKPDVNNIWQKKLPIVQNAIQEQMGTIMDIYPTILDLLSIETPKKYAVDGFSLGENLKGNRNTKKPEMFLMHFPHQHRSSYFTSYRNGDWKLVYHYYPEMNVEKVKYELFNLSKDPYEQKNLAAVEPAKLKNMVKQMKTRLKKEDALYPIDSSGESMIPFFE</sequence>
<comment type="similarity">
    <text evidence="2">Belongs to the sulfatase family.</text>
</comment>
<keyword evidence="6" id="KW-0106">Calcium</keyword>
<evidence type="ECO:0000256" key="2">
    <source>
        <dbReference type="ARBA" id="ARBA00008779"/>
    </source>
</evidence>
<dbReference type="InterPro" id="IPR000917">
    <property type="entry name" value="Sulfatase_N"/>
</dbReference>
<dbReference type="Gene3D" id="3.30.1120.10">
    <property type="match status" value="1"/>
</dbReference>
<proteinExistence type="inferred from homology"/>
<accession>A0A1G9UIF3</accession>
<gene>
    <name evidence="8" type="ORF">SAMN04488514_11144</name>
</gene>
<evidence type="ECO:0000259" key="7">
    <source>
        <dbReference type="Pfam" id="PF00884"/>
    </source>
</evidence>
<evidence type="ECO:0000256" key="3">
    <source>
        <dbReference type="ARBA" id="ARBA00022723"/>
    </source>
</evidence>
<dbReference type="EMBL" id="FNGV01000011">
    <property type="protein sequence ID" value="SDM59710.1"/>
    <property type="molecule type" value="Genomic_DNA"/>
</dbReference>
<dbReference type="OrthoDB" id="9765065at2"/>
<dbReference type="RefSeq" id="WP_089893167.1">
    <property type="nucleotide sequence ID" value="NZ_FNGV01000011.1"/>
</dbReference>
<dbReference type="CDD" id="cd16144">
    <property type="entry name" value="ARS_like"/>
    <property type="match status" value="1"/>
</dbReference>
<dbReference type="PANTHER" id="PTHR42693">
    <property type="entry name" value="ARYLSULFATASE FAMILY MEMBER"/>
    <property type="match status" value="1"/>
</dbReference>
<keyword evidence="4" id="KW-0732">Signal</keyword>
<dbReference type="InterPro" id="IPR024607">
    <property type="entry name" value="Sulfatase_CS"/>
</dbReference>
<dbReference type="SUPFAM" id="SSF53649">
    <property type="entry name" value="Alkaline phosphatase-like"/>
    <property type="match status" value="1"/>
</dbReference>